<name>X0YZD4_9ZZZZ</name>
<dbReference type="EMBL" id="BARS01054810">
    <property type="protein sequence ID" value="GAG51827.1"/>
    <property type="molecule type" value="Genomic_DNA"/>
</dbReference>
<organism evidence="1">
    <name type="scientific">marine sediment metagenome</name>
    <dbReference type="NCBI Taxonomy" id="412755"/>
    <lineage>
        <taxon>unclassified sequences</taxon>
        <taxon>metagenomes</taxon>
        <taxon>ecological metagenomes</taxon>
    </lineage>
</organism>
<comment type="caution">
    <text evidence="1">The sequence shown here is derived from an EMBL/GenBank/DDBJ whole genome shotgun (WGS) entry which is preliminary data.</text>
</comment>
<sequence length="106" mass="11944">MEDKLNKMRQFGIPVILNIYGNPDPAVKAPNNIPIANPRFLLNQEDINFIEVGYTPAKKNPVRNRKIVKVKKFGESAASKFPNADNNAFILKNIGVFTKSGKFRIE</sequence>
<gene>
    <name evidence="1" type="ORF">S01H1_81063</name>
</gene>
<protein>
    <submittedName>
        <fullName evidence="1">Uncharacterized protein</fullName>
    </submittedName>
</protein>
<reference evidence="1" key="1">
    <citation type="journal article" date="2014" name="Front. Microbiol.">
        <title>High frequency of phylogenetically diverse reductive dehalogenase-homologous genes in deep subseafloor sedimentary metagenomes.</title>
        <authorList>
            <person name="Kawai M."/>
            <person name="Futagami T."/>
            <person name="Toyoda A."/>
            <person name="Takaki Y."/>
            <person name="Nishi S."/>
            <person name="Hori S."/>
            <person name="Arai W."/>
            <person name="Tsubouchi T."/>
            <person name="Morono Y."/>
            <person name="Uchiyama I."/>
            <person name="Ito T."/>
            <person name="Fujiyama A."/>
            <person name="Inagaki F."/>
            <person name="Takami H."/>
        </authorList>
    </citation>
    <scope>NUCLEOTIDE SEQUENCE</scope>
    <source>
        <strain evidence="1">Expedition CK06-06</strain>
    </source>
</reference>
<proteinExistence type="predicted"/>
<dbReference type="AlphaFoldDB" id="X0YZD4"/>
<evidence type="ECO:0000313" key="1">
    <source>
        <dbReference type="EMBL" id="GAG51827.1"/>
    </source>
</evidence>
<accession>X0YZD4</accession>